<dbReference type="GO" id="GO:0043812">
    <property type="term" value="F:phosphatidylinositol-4-phosphate phosphatase activity"/>
    <property type="evidence" value="ECO:0007669"/>
    <property type="project" value="TreeGrafter"/>
</dbReference>
<feature type="transmembrane region" description="Helical" evidence="1">
    <location>
        <begin position="577"/>
        <end position="600"/>
    </location>
</feature>
<dbReference type="OrthoDB" id="405996at2759"/>
<accession>A0A9D5H879</accession>
<keyword evidence="1" id="KW-0472">Membrane</keyword>
<proteinExistence type="predicted"/>
<dbReference type="PROSITE" id="PS50275">
    <property type="entry name" value="SAC"/>
    <property type="match status" value="1"/>
</dbReference>
<evidence type="ECO:0000256" key="1">
    <source>
        <dbReference type="SAM" id="Phobius"/>
    </source>
</evidence>
<evidence type="ECO:0000313" key="4">
    <source>
        <dbReference type="Proteomes" id="UP001085076"/>
    </source>
</evidence>
<keyword evidence="1" id="KW-1133">Transmembrane helix</keyword>
<name>A0A9D5H879_9LILI</name>
<sequence length="721" mass="80869">MLLAPPRAPLPLRGSWSFRSLHSSASLIYNPPRLGLRLSTLIGCRRLRVRCSSSSSWEGVDGKEKVESGKKLHTQLRLWEFQDQYVFEPIDDAADSCLAISRHDGSLKLIGELPQCGYSQTPKVRTVFGLIGMLRLLAGSYLFVITQRECVGSFLGHPIFKVSCLQILPCNIYVNCSTEQKKLESEFSILLNAAEKTTGLYFSYDINLTICAQKLHELGNDSKLLPLWRQADPRFLWNNYLLEPLIDSNLGPFLLPVIQGNILNGSFRLSLLQRAGTRMWRRGADLDGYVANFVETEQILLGNGFLASFVQVRGSIPIIWEQVVDLTFKPRFEVIRLDEAPHVIERHFSDLCRKYGSVLAVDLVNQHRSEAQLGEKFANAMQTIVNDRIRYVQFDFHRICGHFHFERLSLLYEQIEENLKRQGYFLSNEKGEKVKEQIGVVRTNCIDCLDRTNVTQSMIGRKMLENQLHQLGLFSAYETISSHPYFDSSFKILWANHGDELSIQYSGTPALKGDIVRYGKRTILGFLRDGWNTLARYYFNNFTDGTKQDAIDLLQGHFIVSANRDLDGPTQARGIKVFTALLLALVLVLGGVMFATLSLIQALNEHEFPGASNDRVVRRLNIVSASDDGNRTLAAPLDIERDLSEGYTPEAVEARSYRRSFSDASDTRVRVSFGGQLVVEDDYGAEGGGALTKCSAGDPVDDDVAGLVDGLVLVEGEVQGF</sequence>
<dbReference type="Pfam" id="PF02383">
    <property type="entry name" value="Syja_N"/>
    <property type="match status" value="1"/>
</dbReference>
<evidence type="ECO:0000259" key="2">
    <source>
        <dbReference type="PROSITE" id="PS50275"/>
    </source>
</evidence>
<keyword evidence="4" id="KW-1185">Reference proteome</keyword>
<dbReference type="AlphaFoldDB" id="A0A9D5H879"/>
<comment type="caution">
    <text evidence="3">The sequence shown here is derived from an EMBL/GenBank/DDBJ whole genome shotgun (WGS) entry which is preliminary data.</text>
</comment>
<organism evidence="3 4">
    <name type="scientific">Dioscorea zingiberensis</name>
    <dbReference type="NCBI Taxonomy" id="325984"/>
    <lineage>
        <taxon>Eukaryota</taxon>
        <taxon>Viridiplantae</taxon>
        <taxon>Streptophyta</taxon>
        <taxon>Embryophyta</taxon>
        <taxon>Tracheophyta</taxon>
        <taxon>Spermatophyta</taxon>
        <taxon>Magnoliopsida</taxon>
        <taxon>Liliopsida</taxon>
        <taxon>Dioscoreales</taxon>
        <taxon>Dioscoreaceae</taxon>
        <taxon>Dioscorea</taxon>
    </lineage>
</organism>
<reference evidence="3" key="2">
    <citation type="journal article" date="2022" name="Hortic Res">
        <title>The genome of Dioscorea zingiberensis sheds light on the biosynthesis, origin and evolution of the medicinally important diosgenin saponins.</title>
        <authorList>
            <person name="Li Y."/>
            <person name="Tan C."/>
            <person name="Li Z."/>
            <person name="Guo J."/>
            <person name="Li S."/>
            <person name="Chen X."/>
            <person name="Wang C."/>
            <person name="Dai X."/>
            <person name="Yang H."/>
            <person name="Song W."/>
            <person name="Hou L."/>
            <person name="Xu J."/>
            <person name="Tong Z."/>
            <person name="Xu A."/>
            <person name="Yuan X."/>
            <person name="Wang W."/>
            <person name="Yang Q."/>
            <person name="Chen L."/>
            <person name="Sun Z."/>
            <person name="Wang K."/>
            <person name="Pan B."/>
            <person name="Chen J."/>
            <person name="Bao Y."/>
            <person name="Liu F."/>
            <person name="Qi X."/>
            <person name="Gang D.R."/>
            <person name="Wen J."/>
            <person name="Li J."/>
        </authorList>
    </citation>
    <scope>NUCLEOTIDE SEQUENCE</scope>
    <source>
        <strain evidence="3">Dzin_1.0</strain>
    </source>
</reference>
<dbReference type="PANTHER" id="PTHR45662:SF2">
    <property type="entry name" value="PHOSPHATIDYLINOSITOL-3-PHOSPHATASE SAC1"/>
    <property type="match status" value="1"/>
</dbReference>
<dbReference type="Proteomes" id="UP001085076">
    <property type="component" value="Miscellaneous, Linkage group lg07"/>
</dbReference>
<protein>
    <recommendedName>
        <fullName evidence="2">SAC domain-containing protein</fullName>
    </recommendedName>
</protein>
<gene>
    <name evidence="3" type="ORF">J5N97_023669</name>
</gene>
<keyword evidence="1" id="KW-0812">Transmembrane</keyword>
<dbReference type="PANTHER" id="PTHR45662">
    <property type="entry name" value="PHOSPHATIDYLINOSITIDE PHOSPHATASE SAC1"/>
    <property type="match status" value="1"/>
</dbReference>
<dbReference type="GO" id="GO:0046856">
    <property type="term" value="P:phosphatidylinositol dephosphorylation"/>
    <property type="evidence" value="ECO:0007669"/>
    <property type="project" value="TreeGrafter"/>
</dbReference>
<reference evidence="3" key="1">
    <citation type="submission" date="2021-03" db="EMBL/GenBank/DDBJ databases">
        <authorList>
            <person name="Li Z."/>
            <person name="Yang C."/>
        </authorList>
    </citation>
    <scope>NUCLEOTIDE SEQUENCE</scope>
    <source>
        <strain evidence="3">Dzin_1.0</strain>
        <tissue evidence="3">Leaf</tissue>
    </source>
</reference>
<dbReference type="GO" id="GO:0005783">
    <property type="term" value="C:endoplasmic reticulum"/>
    <property type="evidence" value="ECO:0007669"/>
    <property type="project" value="TreeGrafter"/>
</dbReference>
<evidence type="ECO:0000313" key="3">
    <source>
        <dbReference type="EMBL" id="KAJ0966752.1"/>
    </source>
</evidence>
<feature type="domain" description="SAC" evidence="2">
    <location>
        <begin position="191"/>
        <end position="507"/>
    </location>
</feature>
<dbReference type="InterPro" id="IPR002013">
    <property type="entry name" value="SAC_dom"/>
</dbReference>
<dbReference type="EMBL" id="JAGGNH010000007">
    <property type="protein sequence ID" value="KAJ0966752.1"/>
    <property type="molecule type" value="Genomic_DNA"/>
</dbReference>